<dbReference type="GO" id="GO:0051539">
    <property type="term" value="F:4 iron, 4 sulfur cluster binding"/>
    <property type="evidence" value="ECO:0007669"/>
    <property type="project" value="TreeGrafter"/>
</dbReference>
<proteinExistence type="predicted"/>
<dbReference type="GO" id="GO:0006779">
    <property type="term" value="P:porphyrin-containing compound biosynthetic process"/>
    <property type="evidence" value="ECO:0007669"/>
    <property type="project" value="TreeGrafter"/>
</dbReference>
<evidence type="ECO:0000313" key="1">
    <source>
        <dbReference type="EMBL" id="MPM91203.1"/>
    </source>
</evidence>
<dbReference type="PANTHER" id="PTHR13932:SF5">
    <property type="entry name" value="RADICAL S-ADENOSYL METHIONINE DOMAIN-CONTAINING PROTEIN 1, MITOCHONDRIAL"/>
    <property type="match status" value="1"/>
</dbReference>
<dbReference type="GO" id="GO:0016491">
    <property type="term" value="F:oxidoreductase activity"/>
    <property type="evidence" value="ECO:0007669"/>
    <property type="project" value="UniProtKB-KW"/>
</dbReference>
<name>A0A645DR68_9ZZZZ</name>
<gene>
    <name evidence="1" type="primary">hemN_45</name>
    <name evidence="1" type="ORF">SDC9_138330</name>
</gene>
<organism evidence="1">
    <name type="scientific">bioreactor metagenome</name>
    <dbReference type="NCBI Taxonomy" id="1076179"/>
    <lineage>
        <taxon>unclassified sequences</taxon>
        <taxon>metagenomes</taxon>
        <taxon>ecological metagenomes</taxon>
    </lineage>
</organism>
<dbReference type="AlphaFoldDB" id="A0A645DR68"/>
<dbReference type="InterPro" id="IPR058240">
    <property type="entry name" value="rSAM_sf"/>
</dbReference>
<sequence length="261" mass="29802">MNRRHNSAKALEAFGNLRKAGFRNISIDLIFGFESLSTEEWRRNIELAIELSPEHLSCYQLGIEKGTKLYRSYMDGSYDPLPDEGSNSQYALLQELLFQAGYVQYEISSFCKPGLESRHNSSYWDFTPYFGFGPSAHSFDGVGREWNDKGINKYIFGWGQGIRGFKSEQLTLRDHLNEFIMLSLRTVKGMEILELSRLLDNYAGSSYSTQTTPQIAEFKNNLHTLLKQGLLHQTPTHIQIPPHNLFLSDTLIRTLFVASLG</sequence>
<keyword evidence="1" id="KW-0560">Oxidoreductase</keyword>
<dbReference type="PANTHER" id="PTHR13932">
    <property type="entry name" value="COPROPORPHYRINIGEN III OXIDASE"/>
    <property type="match status" value="1"/>
</dbReference>
<dbReference type="GO" id="GO:0005737">
    <property type="term" value="C:cytoplasm"/>
    <property type="evidence" value="ECO:0007669"/>
    <property type="project" value="TreeGrafter"/>
</dbReference>
<dbReference type="Gene3D" id="3.30.750.200">
    <property type="match status" value="1"/>
</dbReference>
<dbReference type="EMBL" id="VSSQ01038308">
    <property type="protein sequence ID" value="MPM91203.1"/>
    <property type="molecule type" value="Genomic_DNA"/>
</dbReference>
<dbReference type="EC" id="1.3.99.-" evidence="1"/>
<dbReference type="SUPFAM" id="SSF102114">
    <property type="entry name" value="Radical SAM enzymes"/>
    <property type="match status" value="1"/>
</dbReference>
<comment type="caution">
    <text evidence="1">The sequence shown here is derived from an EMBL/GenBank/DDBJ whole genome shotgun (WGS) entry which is preliminary data.</text>
</comment>
<accession>A0A645DR68</accession>
<dbReference type="InterPro" id="IPR034505">
    <property type="entry name" value="Coproporphyrinogen-III_oxidase"/>
</dbReference>
<reference evidence="1" key="1">
    <citation type="submission" date="2019-08" db="EMBL/GenBank/DDBJ databases">
        <authorList>
            <person name="Kucharzyk K."/>
            <person name="Murdoch R.W."/>
            <person name="Higgins S."/>
            <person name="Loffler F."/>
        </authorList>
    </citation>
    <scope>NUCLEOTIDE SEQUENCE</scope>
</reference>
<protein>
    <submittedName>
        <fullName evidence="1">Oxygen-independent coproporphyrinogen-III oxidase-like protein</fullName>
        <ecNumber evidence="1">1.3.99.-</ecNumber>
    </submittedName>
</protein>